<dbReference type="InterPro" id="IPR035979">
    <property type="entry name" value="RBD_domain_sf"/>
</dbReference>
<evidence type="ECO:0000256" key="3">
    <source>
        <dbReference type="SAM" id="MobiDB-lite"/>
    </source>
</evidence>
<dbReference type="Gramene" id="Kaladp0061s0155.1.v1.1">
    <property type="protein sequence ID" value="Kaladp0061s0155.1.v1.1"/>
    <property type="gene ID" value="Kaladp0061s0155.v1.1"/>
</dbReference>
<accession>A0A7N1A1P2</accession>
<dbReference type="Pfam" id="PF00076">
    <property type="entry name" value="RRM_1"/>
    <property type="match status" value="1"/>
</dbReference>
<dbReference type="InterPro" id="IPR018222">
    <property type="entry name" value="Nuclear_transport_factor_2_euk"/>
</dbReference>
<dbReference type="SMART" id="SM00360">
    <property type="entry name" value="RRM"/>
    <property type="match status" value="1"/>
</dbReference>
<evidence type="ECO:0000313" key="6">
    <source>
        <dbReference type="EnsemblPlants" id="Kaladp0061s0155.1.v1.1"/>
    </source>
</evidence>
<evidence type="ECO:0000313" key="7">
    <source>
        <dbReference type="Proteomes" id="UP000594263"/>
    </source>
</evidence>
<dbReference type="SUPFAM" id="SSF54427">
    <property type="entry name" value="NTF2-like"/>
    <property type="match status" value="1"/>
</dbReference>
<feature type="region of interest" description="Disordered" evidence="3">
    <location>
        <begin position="361"/>
        <end position="463"/>
    </location>
</feature>
<dbReference type="CDD" id="cd00780">
    <property type="entry name" value="NTF2"/>
    <property type="match status" value="1"/>
</dbReference>
<dbReference type="Proteomes" id="UP000594263">
    <property type="component" value="Unplaced"/>
</dbReference>
<feature type="domain" description="RRM" evidence="4">
    <location>
        <begin position="284"/>
        <end position="371"/>
    </location>
</feature>
<keyword evidence="7" id="KW-1185">Reference proteome</keyword>
<feature type="compositionally biased region" description="Polar residues" evidence="3">
    <location>
        <begin position="450"/>
        <end position="463"/>
    </location>
</feature>
<evidence type="ECO:0000259" key="5">
    <source>
        <dbReference type="PROSITE" id="PS50177"/>
    </source>
</evidence>
<dbReference type="Pfam" id="PF02136">
    <property type="entry name" value="NTF2"/>
    <property type="match status" value="1"/>
</dbReference>
<dbReference type="InterPro" id="IPR000504">
    <property type="entry name" value="RRM_dom"/>
</dbReference>
<dbReference type="InterPro" id="IPR012677">
    <property type="entry name" value="Nucleotide-bd_a/b_plait_sf"/>
</dbReference>
<dbReference type="InterPro" id="IPR039539">
    <property type="entry name" value="Ras_GTPase_bind_prot"/>
</dbReference>
<dbReference type="Gene3D" id="3.30.70.330">
    <property type="match status" value="1"/>
</dbReference>
<sequence>MRVETEAAAHHLAEADRTAIGVADVFLGQYYEVLESHPELVHKFYVDASVVSRPGSDGSMTSVTTLKGIDDLIQSLYVESESEVEICTADAQYSYGDGLVILVTGLVGSKKAKKRFSQMFFLAPQERGYYVLNDVFMYTGEEVSACVVVQNDAASREETESTVVVKVEAENGNKDSEAAVVDKEVIIEPKKTSPGEKVKVTAVKSTSANGQPNGKLSYASMVKTAASSAPAPPIAKAPSPPTLAATPPAASAVKELSNTSSDSEKKISPPAKGLDQAVLIVEDRSVSVWELPLSIKPYQLDRVFSRKFGPVKQGGIQIRNSQGKNGPICYAFIEFESASSAEVAIKASPVSIDGRPVIVKRKTTKISAGKNDARHRTGSPHRDNRSVDNTSSRAPGRPSNPRSSNRQRDASNDSSNAAHRNDNGHMSSGSSQAGTPTPPSKPEIDEDGFQTVSRNGKWKSQSN</sequence>
<dbReference type="InterPro" id="IPR002075">
    <property type="entry name" value="NTF2_dom"/>
</dbReference>
<name>A0A7N1A1P2_KALFE</name>
<feature type="compositionally biased region" description="Pro residues" evidence="3">
    <location>
        <begin position="230"/>
        <end position="241"/>
    </location>
</feature>
<dbReference type="CDD" id="cd00590">
    <property type="entry name" value="RRM_SF"/>
    <property type="match status" value="1"/>
</dbReference>
<feature type="compositionally biased region" description="Basic and acidic residues" evidence="3">
    <location>
        <begin position="371"/>
        <end position="386"/>
    </location>
</feature>
<feature type="domain" description="NTF2" evidence="5">
    <location>
        <begin position="22"/>
        <end position="138"/>
    </location>
</feature>
<dbReference type="PANTHER" id="PTHR10693:SF85">
    <property type="entry name" value="G3BP-LIKE PROTEIN"/>
    <property type="match status" value="1"/>
</dbReference>
<feature type="compositionally biased region" description="Low complexity" evidence="3">
    <location>
        <begin position="391"/>
        <end position="404"/>
    </location>
</feature>
<keyword evidence="1 2" id="KW-0694">RNA-binding</keyword>
<dbReference type="PANTHER" id="PTHR10693">
    <property type="entry name" value="RAS GTPASE-ACTIVATING PROTEIN-BINDING PROTEIN"/>
    <property type="match status" value="1"/>
</dbReference>
<dbReference type="InterPro" id="IPR032710">
    <property type="entry name" value="NTF2-like_dom_sf"/>
</dbReference>
<reference evidence="6" key="1">
    <citation type="submission" date="2021-01" db="UniProtKB">
        <authorList>
            <consortium name="EnsemblPlants"/>
        </authorList>
    </citation>
    <scope>IDENTIFICATION</scope>
</reference>
<feature type="region of interest" description="Disordered" evidence="3">
    <location>
        <begin position="229"/>
        <end position="270"/>
    </location>
</feature>
<dbReference type="OMA" id="NDILMHA"/>
<dbReference type="PROSITE" id="PS50102">
    <property type="entry name" value="RRM"/>
    <property type="match status" value="1"/>
</dbReference>
<dbReference type="Gene3D" id="3.10.450.50">
    <property type="match status" value="1"/>
</dbReference>
<evidence type="ECO:0000256" key="1">
    <source>
        <dbReference type="ARBA" id="ARBA00022884"/>
    </source>
</evidence>
<protein>
    <submittedName>
        <fullName evidence="6">Uncharacterized protein</fullName>
    </submittedName>
</protein>
<proteinExistence type="predicted"/>
<feature type="compositionally biased region" description="Polar residues" evidence="3">
    <location>
        <begin position="412"/>
        <end position="435"/>
    </location>
</feature>
<evidence type="ECO:0000256" key="2">
    <source>
        <dbReference type="PROSITE-ProRule" id="PRU00176"/>
    </source>
</evidence>
<dbReference type="GO" id="GO:1990904">
    <property type="term" value="C:ribonucleoprotein complex"/>
    <property type="evidence" value="ECO:0007669"/>
    <property type="project" value="TreeGrafter"/>
</dbReference>
<dbReference type="EnsemblPlants" id="Kaladp0061s0155.1.v1.1">
    <property type="protein sequence ID" value="Kaladp0061s0155.1.v1.1"/>
    <property type="gene ID" value="Kaladp0061s0155.v1.1"/>
</dbReference>
<organism evidence="6 7">
    <name type="scientific">Kalanchoe fedtschenkoi</name>
    <name type="common">Lavender scallops</name>
    <name type="synonym">South American air plant</name>
    <dbReference type="NCBI Taxonomy" id="63787"/>
    <lineage>
        <taxon>Eukaryota</taxon>
        <taxon>Viridiplantae</taxon>
        <taxon>Streptophyta</taxon>
        <taxon>Embryophyta</taxon>
        <taxon>Tracheophyta</taxon>
        <taxon>Spermatophyta</taxon>
        <taxon>Magnoliopsida</taxon>
        <taxon>eudicotyledons</taxon>
        <taxon>Gunneridae</taxon>
        <taxon>Pentapetalae</taxon>
        <taxon>Saxifragales</taxon>
        <taxon>Crassulaceae</taxon>
        <taxon>Kalanchoe</taxon>
    </lineage>
</organism>
<evidence type="ECO:0000259" key="4">
    <source>
        <dbReference type="PROSITE" id="PS50102"/>
    </source>
</evidence>
<dbReference type="PROSITE" id="PS50177">
    <property type="entry name" value="NTF2_DOMAIN"/>
    <property type="match status" value="1"/>
</dbReference>
<feature type="compositionally biased region" description="Low complexity" evidence="3">
    <location>
        <begin position="242"/>
        <end position="252"/>
    </location>
</feature>
<dbReference type="GO" id="GO:0003729">
    <property type="term" value="F:mRNA binding"/>
    <property type="evidence" value="ECO:0007669"/>
    <property type="project" value="TreeGrafter"/>
</dbReference>
<dbReference type="AlphaFoldDB" id="A0A7N1A1P2"/>
<dbReference type="GO" id="GO:0005829">
    <property type="term" value="C:cytosol"/>
    <property type="evidence" value="ECO:0007669"/>
    <property type="project" value="TreeGrafter"/>
</dbReference>
<dbReference type="SUPFAM" id="SSF54928">
    <property type="entry name" value="RNA-binding domain, RBD"/>
    <property type="match status" value="1"/>
</dbReference>